<keyword evidence="5" id="KW-1185">Reference proteome</keyword>
<proteinExistence type="predicted"/>
<gene>
    <name evidence="4" type="ORF">Tco_1081016</name>
</gene>
<dbReference type="InterPro" id="IPR050755">
    <property type="entry name" value="TRAFAC_YlqF/YawG_RiboMat"/>
</dbReference>
<dbReference type="EMBL" id="BQNB010020084">
    <property type="protein sequence ID" value="GJT92171.1"/>
    <property type="molecule type" value="Genomic_DNA"/>
</dbReference>
<dbReference type="InterPro" id="IPR027417">
    <property type="entry name" value="P-loop_NTPase"/>
</dbReference>
<name>A0ABQ5HXI2_9ASTR</name>
<dbReference type="InterPro" id="IPR006073">
    <property type="entry name" value="GTP-bd"/>
</dbReference>
<reference evidence="4" key="1">
    <citation type="journal article" date="2022" name="Int. J. Mol. Sci.">
        <title>Draft Genome of Tanacetum Coccineum: Genomic Comparison of Closely Related Tanacetum-Family Plants.</title>
        <authorList>
            <person name="Yamashiro T."/>
            <person name="Shiraishi A."/>
            <person name="Nakayama K."/>
            <person name="Satake H."/>
        </authorList>
    </citation>
    <scope>NUCLEOTIDE SEQUENCE</scope>
</reference>
<sequence length="478" mass="52251">MFLCVSKKGCLALFVIKIAFDKIPLRCDIDDEIVIVAAYSHDLWSPSMPSLFSLPLSIACDESDGCVTMVVISLNDSDKARLSICIMAGQVSYTRSHITVNEAVMNRTLTRVCRGIKSLLGMTIFPINNKGIILVMSIVKTHVQNEPVNRTLWLAYTYSMPPILSLPLSMACDDSHGCVTMLIVGVAVTGQRWNRGKAVCILAWQLTKVAAMADVFCFQQVVRKIGSTKAIIHSTIQIGQTKRAEAGRRGRTNEVNKISAKLLLNKHPLIVSVDQVLLKETIVAASILSSGGIFEIYQSATFGGGYIRGGGVNNRDGGNGGAGVRFSGRCRGQMGGTPRDARDLMKKRARIYAHKLLEQLSWKSNTKYRPKEEFVYLLDWIKKPTTVGVVGLPNVGKSSLLNSLKRSHAVNVGATPGLTRFMQVVQLDKNVKLVDCLGVVMLKSGESDAVTALQNCIKNEKLQDPIASVKKRVSFAEH</sequence>
<dbReference type="SUPFAM" id="SSF52540">
    <property type="entry name" value="P-loop containing nucleoside triphosphate hydrolases"/>
    <property type="match status" value="1"/>
</dbReference>
<dbReference type="Gene3D" id="3.40.50.300">
    <property type="entry name" value="P-loop containing nucleotide triphosphate hydrolases"/>
    <property type="match status" value="1"/>
</dbReference>
<reference evidence="4" key="2">
    <citation type="submission" date="2022-01" db="EMBL/GenBank/DDBJ databases">
        <authorList>
            <person name="Yamashiro T."/>
            <person name="Shiraishi A."/>
            <person name="Satake H."/>
            <person name="Nakayama K."/>
        </authorList>
    </citation>
    <scope>NUCLEOTIDE SEQUENCE</scope>
</reference>
<dbReference type="PANTHER" id="PTHR11089">
    <property type="entry name" value="GTP-BINDING PROTEIN-RELATED"/>
    <property type="match status" value="1"/>
</dbReference>
<evidence type="ECO:0000256" key="2">
    <source>
        <dbReference type="ARBA" id="ARBA00023134"/>
    </source>
</evidence>
<dbReference type="Proteomes" id="UP001151760">
    <property type="component" value="Unassembled WGS sequence"/>
</dbReference>
<evidence type="ECO:0000259" key="3">
    <source>
        <dbReference type="Pfam" id="PF01926"/>
    </source>
</evidence>
<dbReference type="PANTHER" id="PTHR11089:SF30">
    <property type="entry name" value="GUANINE NUCLEOTIDE-BINDING PROTEIN-LIKE 3 HOMOLOG"/>
    <property type="match status" value="1"/>
</dbReference>
<keyword evidence="1" id="KW-0547">Nucleotide-binding</keyword>
<evidence type="ECO:0000313" key="5">
    <source>
        <dbReference type="Proteomes" id="UP001151760"/>
    </source>
</evidence>
<evidence type="ECO:0000256" key="1">
    <source>
        <dbReference type="ARBA" id="ARBA00022741"/>
    </source>
</evidence>
<accession>A0ABQ5HXI2</accession>
<protein>
    <submittedName>
        <fullName evidence="4">Guanine nucleotide-binding protein-like NSN1</fullName>
    </submittedName>
</protein>
<keyword evidence="2" id="KW-0342">GTP-binding</keyword>
<evidence type="ECO:0000313" key="4">
    <source>
        <dbReference type="EMBL" id="GJT92171.1"/>
    </source>
</evidence>
<dbReference type="Pfam" id="PF01926">
    <property type="entry name" value="MMR_HSR1"/>
    <property type="match status" value="1"/>
</dbReference>
<feature type="domain" description="G" evidence="3">
    <location>
        <begin position="386"/>
        <end position="448"/>
    </location>
</feature>
<comment type="caution">
    <text evidence="4">The sequence shown here is derived from an EMBL/GenBank/DDBJ whole genome shotgun (WGS) entry which is preliminary data.</text>
</comment>
<organism evidence="4 5">
    <name type="scientific">Tanacetum coccineum</name>
    <dbReference type="NCBI Taxonomy" id="301880"/>
    <lineage>
        <taxon>Eukaryota</taxon>
        <taxon>Viridiplantae</taxon>
        <taxon>Streptophyta</taxon>
        <taxon>Embryophyta</taxon>
        <taxon>Tracheophyta</taxon>
        <taxon>Spermatophyta</taxon>
        <taxon>Magnoliopsida</taxon>
        <taxon>eudicotyledons</taxon>
        <taxon>Gunneridae</taxon>
        <taxon>Pentapetalae</taxon>
        <taxon>asterids</taxon>
        <taxon>campanulids</taxon>
        <taxon>Asterales</taxon>
        <taxon>Asteraceae</taxon>
        <taxon>Asteroideae</taxon>
        <taxon>Anthemideae</taxon>
        <taxon>Anthemidinae</taxon>
        <taxon>Tanacetum</taxon>
    </lineage>
</organism>